<dbReference type="Gene3D" id="1.10.3210.10">
    <property type="entry name" value="Hypothetical protein af1432"/>
    <property type="match status" value="1"/>
</dbReference>
<dbReference type="InterPro" id="IPR052020">
    <property type="entry name" value="Cyclic_di-GMP/3'3'-cGAMP_PDE"/>
</dbReference>
<dbReference type="RefSeq" id="WP_200255711.1">
    <property type="nucleotide sequence ID" value="NZ_NRSH01000002.1"/>
</dbReference>
<feature type="domain" description="HD-GYP" evidence="1">
    <location>
        <begin position="146"/>
        <end position="347"/>
    </location>
</feature>
<evidence type="ECO:0000313" key="3">
    <source>
        <dbReference type="Proteomes" id="UP000738126"/>
    </source>
</evidence>
<dbReference type="InterPro" id="IPR037522">
    <property type="entry name" value="HD_GYP_dom"/>
</dbReference>
<proteinExistence type="predicted"/>
<name>A0ABS1E3Z0_9GAMM</name>
<sequence>MARVALLVEHSGNRRLLHDYLGPHYTVMAEEELCLEAEPPELVVADPRALHRWEPALRQARAIWSPLLIPVLLMVSGDGVRQASERLGDTAEDVVRRPLSKAELWARIQNLLRLRAFSADLNGRLTDTAAYSQVLERRVAERTEQLQYTLSETVQRLTRASEFRDTDTGRHIARVCHHTRQLADALGCDGQLCRELFEVAALHDVGKIAVPDHVLRKPGPLDAEEWALMKRHTVDGEWMLQGSDSPYLQRGAEVARSHHERYDGTGYPDGLAGDAIPLSARLVQLADVYDALRTERPYKPAFSHEQARRIILEGDGRTAPEHFDPEILRAFERNAAAFDRIQETLKD</sequence>
<protein>
    <recommendedName>
        <fullName evidence="1">HD-GYP domain-containing protein</fullName>
    </recommendedName>
</protein>
<dbReference type="Proteomes" id="UP000738126">
    <property type="component" value="Unassembled WGS sequence"/>
</dbReference>
<comment type="caution">
    <text evidence="2">The sequence shown here is derived from an EMBL/GenBank/DDBJ whole genome shotgun (WGS) entry which is preliminary data.</text>
</comment>
<dbReference type="CDD" id="cd00077">
    <property type="entry name" value="HDc"/>
    <property type="match status" value="1"/>
</dbReference>
<keyword evidence="3" id="KW-1185">Reference proteome</keyword>
<dbReference type="PANTHER" id="PTHR45228:SF8">
    <property type="entry name" value="TWO-COMPONENT RESPONSE REGULATOR-RELATED"/>
    <property type="match status" value="1"/>
</dbReference>
<organism evidence="2 3">
    <name type="scientific">Halorhodospira neutriphila</name>
    <dbReference type="NCBI Taxonomy" id="168379"/>
    <lineage>
        <taxon>Bacteria</taxon>
        <taxon>Pseudomonadati</taxon>
        <taxon>Pseudomonadota</taxon>
        <taxon>Gammaproteobacteria</taxon>
        <taxon>Chromatiales</taxon>
        <taxon>Ectothiorhodospiraceae</taxon>
        <taxon>Halorhodospira</taxon>
    </lineage>
</organism>
<dbReference type="SUPFAM" id="SSF109604">
    <property type="entry name" value="HD-domain/PDEase-like"/>
    <property type="match status" value="1"/>
</dbReference>
<gene>
    <name evidence="2" type="ORF">CKO13_00345</name>
</gene>
<evidence type="ECO:0000313" key="2">
    <source>
        <dbReference type="EMBL" id="MBK1725500.1"/>
    </source>
</evidence>
<dbReference type="PROSITE" id="PS51832">
    <property type="entry name" value="HD_GYP"/>
    <property type="match status" value="1"/>
</dbReference>
<dbReference type="InterPro" id="IPR011006">
    <property type="entry name" value="CheY-like_superfamily"/>
</dbReference>
<dbReference type="SMART" id="SM00471">
    <property type="entry name" value="HDc"/>
    <property type="match status" value="1"/>
</dbReference>
<accession>A0ABS1E3Z0</accession>
<evidence type="ECO:0000259" key="1">
    <source>
        <dbReference type="PROSITE" id="PS51832"/>
    </source>
</evidence>
<dbReference type="PANTHER" id="PTHR45228">
    <property type="entry name" value="CYCLIC DI-GMP PHOSPHODIESTERASE TM_0186-RELATED"/>
    <property type="match status" value="1"/>
</dbReference>
<dbReference type="InterPro" id="IPR003607">
    <property type="entry name" value="HD/PDEase_dom"/>
</dbReference>
<dbReference type="SUPFAM" id="SSF52172">
    <property type="entry name" value="CheY-like"/>
    <property type="match status" value="1"/>
</dbReference>
<reference evidence="2 3" key="1">
    <citation type="journal article" date="2020" name="Microorganisms">
        <title>Osmotic Adaptation and Compatible Solute Biosynthesis of Phototrophic Bacteria as Revealed from Genome Analyses.</title>
        <authorList>
            <person name="Imhoff J.F."/>
            <person name="Rahn T."/>
            <person name="Kunzel S."/>
            <person name="Keller A."/>
            <person name="Neulinger S.C."/>
        </authorList>
    </citation>
    <scope>NUCLEOTIDE SEQUENCE [LARGE SCALE GENOMIC DNA]</scope>
    <source>
        <strain evidence="2 3">DSM 15116</strain>
    </source>
</reference>
<dbReference type="EMBL" id="NRSH01000002">
    <property type="protein sequence ID" value="MBK1725500.1"/>
    <property type="molecule type" value="Genomic_DNA"/>
</dbReference>
<dbReference type="Pfam" id="PF13487">
    <property type="entry name" value="HD_5"/>
    <property type="match status" value="1"/>
</dbReference>